<sequence>MTIRSILLGLAAGSAFLGAASAADLPAAKAEAVEYVKICSAFGPGFFYIPGTDTCLQISGQIRADYFYTEPSTRKSNVTTFRSQARIRFDARTQTDYGILRSFLEIEADNNALGTTQNGVTGTNFLNIRRAYIQFGGLTAGYAWSPYSFYEQYYQAVFFAPYFGEHDRRQLLSYTAQFGKFWGALSVEDPVANRSTSTFGTATVNAVSDTLVYGGSSVPDVVGVIGYDDNKNWGRVQIMAASHESNPSTVGYDSKYGYAVGIGGNLNFPILSGAYVAVEASYADGAMKYLNAGSADAYGNPIAPHDLALSKGWSVQGEAGLNITPALQAVLFGGYLNYDAPSIATKISDNFNYYVIGGQVNYTMVKGFIVGAEAWYQNKDPEGTSPNAHAVGAGLRLRRTF</sequence>
<keyword evidence="8 10" id="KW-0472">Membrane</keyword>
<keyword evidence="6 10" id="KW-0406">Ion transport</keyword>
<comment type="caution">
    <text evidence="11">The sequence shown here is derived from an EMBL/GenBank/DDBJ whole genome shotgun (WGS) entry which is preliminary data.</text>
</comment>
<reference evidence="11 12" key="1">
    <citation type="submission" date="2023-07" db="EMBL/GenBank/DDBJ databases">
        <title>Genomic Encyclopedia of Type Strains, Phase IV (KMG-IV): sequencing the most valuable type-strain genomes for metagenomic binning, comparative biology and taxonomic classification.</title>
        <authorList>
            <person name="Goeker M."/>
        </authorList>
    </citation>
    <scope>NUCLEOTIDE SEQUENCE [LARGE SCALE GENOMIC DNA]</scope>
    <source>
        <strain evidence="11 12">DSM 5896</strain>
    </source>
</reference>
<evidence type="ECO:0000256" key="8">
    <source>
        <dbReference type="ARBA" id="ARBA00023136"/>
    </source>
</evidence>
<protein>
    <recommendedName>
        <fullName evidence="10">Porin</fullName>
    </recommendedName>
</protein>
<evidence type="ECO:0000256" key="9">
    <source>
        <dbReference type="ARBA" id="ARBA00023237"/>
    </source>
</evidence>
<keyword evidence="12" id="KW-1185">Reference proteome</keyword>
<proteinExistence type="inferred from homology"/>
<comment type="subcellular location">
    <subcellularLocation>
        <location evidence="10">Cell outer membrane</location>
        <topology evidence="10">Multi-pass membrane protein</topology>
    </subcellularLocation>
</comment>
<comment type="domain">
    <text evidence="10">Consists of 16-stranded beta-barrel sheets, with large surface-exposed loops, that form a transmembrane pore at the center of each barrel. The pore is partially ocluded by a peptide loop that folds into the pore lumen.</text>
</comment>
<keyword evidence="4 10" id="KW-0812">Transmembrane</keyword>
<evidence type="ECO:0000313" key="12">
    <source>
        <dbReference type="Proteomes" id="UP001237448"/>
    </source>
</evidence>
<feature type="signal peptide" evidence="10">
    <location>
        <begin position="1"/>
        <end position="22"/>
    </location>
</feature>
<evidence type="ECO:0000256" key="7">
    <source>
        <dbReference type="ARBA" id="ARBA00023114"/>
    </source>
</evidence>
<keyword evidence="2 10" id="KW-0813">Transport</keyword>
<gene>
    <name evidence="11" type="ORF">J3R73_000325</name>
</gene>
<evidence type="ECO:0000256" key="1">
    <source>
        <dbReference type="ARBA" id="ARBA00009521"/>
    </source>
</evidence>
<organism evidence="11 12">
    <name type="scientific">Labrys monachus</name>
    <dbReference type="NCBI Taxonomy" id="217067"/>
    <lineage>
        <taxon>Bacteria</taxon>
        <taxon>Pseudomonadati</taxon>
        <taxon>Pseudomonadota</taxon>
        <taxon>Alphaproteobacteria</taxon>
        <taxon>Hyphomicrobiales</taxon>
        <taxon>Xanthobacteraceae</taxon>
        <taxon>Labrys</taxon>
    </lineage>
</organism>
<accession>A0ABU0F7E1</accession>
<comment type="similarity">
    <text evidence="1 10">Belongs to the alphaproteobacteria porin family.</text>
</comment>
<dbReference type="SUPFAM" id="SSF56935">
    <property type="entry name" value="Porins"/>
    <property type="match status" value="1"/>
</dbReference>
<evidence type="ECO:0000256" key="5">
    <source>
        <dbReference type="ARBA" id="ARBA00022729"/>
    </source>
</evidence>
<comment type="function">
    <text evidence="10">Forms passive diffusion pores that allow small molecular weight hydrophilic materials across the outer membrane.</text>
</comment>
<evidence type="ECO:0000256" key="2">
    <source>
        <dbReference type="ARBA" id="ARBA00022448"/>
    </source>
</evidence>
<dbReference type="Proteomes" id="UP001237448">
    <property type="component" value="Unassembled WGS sequence"/>
</dbReference>
<evidence type="ECO:0000256" key="10">
    <source>
        <dbReference type="RuleBase" id="RU364005"/>
    </source>
</evidence>
<keyword evidence="7 10" id="KW-0626">Porin</keyword>
<evidence type="ECO:0000256" key="3">
    <source>
        <dbReference type="ARBA" id="ARBA00022452"/>
    </source>
</evidence>
<dbReference type="EMBL" id="JAUSVK010000001">
    <property type="protein sequence ID" value="MDQ0390533.1"/>
    <property type="molecule type" value="Genomic_DNA"/>
</dbReference>
<keyword evidence="3 10" id="KW-1134">Transmembrane beta strand</keyword>
<dbReference type="InterPro" id="IPR003684">
    <property type="entry name" value="Porin_alphabac"/>
</dbReference>
<name>A0ABU0F7E1_9HYPH</name>
<dbReference type="RefSeq" id="WP_307421755.1">
    <property type="nucleotide sequence ID" value="NZ_JAUSVK010000001.1"/>
</dbReference>
<feature type="chain" id="PRO_5044964957" description="Porin" evidence="10">
    <location>
        <begin position="23"/>
        <end position="401"/>
    </location>
</feature>
<keyword evidence="9 10" id="KW-0998">Cell outer membrane</keyword>
<evidence type="ECO:0000256" key="6">
    <source>
        <dbReference type="ARBA" id="ARBA00023065"/>
    </source>
</evidence>
<keyword evidence="5 10" id="KW-0732">Signal</keyword>
<evidence type="ECO:0000313" key="11">
    <source>
        <dbReference type="EMBL" id="MDQ0390533.1"/>
    </source>
</evidence>
<dbReference type="Pfam" id="PF02530">
    <property type="entry name" value="Porin_2"/>
    <property type="match status" value="1"/>
</dbReference>
<evidence type="ECO:0000256" key="4">
    <source>
        <dbReference type="ARBA" id="ARBA00022692"/>
    </source>
</evidence>